<protein>
    <submittedName>
        <fullName evidence="5">AraC family transcriptional regulator</fullName>
    </submittedName>
</protein>
<evidence type="ECO:0000256" key="1">
    <source>
        <dbReference type="ARBA" id="ARBA00023015"/>
    </source>
</evidence>
<proteinExistence type="predicted"/>
<dbReference type="OrthoDB" id="9805730at2"/>
<dbReference type="PANTHER" id="PTHR47894:SF4">
    <property type="entry name" value="HTH-TYPE TRANSCRIPTIONAL REGULATOR GADX"/>
    <property type="match status" value="1"/>
</dbReference>
<keyword evidence="3" id="KW-0804">Transcription</keyword>
<dbReference type="STRING" id="1185766.SAMN05216224_103123"/>
<dbReference type="GO" id="GO:0000976">
    <property type="term" value="F:transcription cis-regulatory region binding"/>
    <property type="evidence" value="ECO:0007669"/>
    <property type="project" value="TreeGrafter"/>
</dbReference>
<sequence length="347" mass="38786">MKSPLAPLPKLLSVRALILKPILARFDDDLSTMRNLLHRHGIDSRVLDDPYAPVALTSYLALFESAAQMLGDPLLGIRLGSLVRPGNLGPIGLRAVQSSSIRRGFDSLARFTSALQSGTELSFEQEGNTLHLRYVITTPLISPSRQDSEFTLSGICSVIRRGFDPRWRPLEVHFSHSAPETPLSPERWFNAPVLYGQPANMLVIDPKSADQIYREEDPDMIELIDRHLAELIEVTHRDQSICDQVRALIALNLGAKPIDIATISGMLRMSRRSLQRRLAEEGTTLSEMLQDYRRGRAEAMLRDRRTSIEAIASALGYADGTAFWRAYRNWTGHSPSRAKAELPPRAT</sequence>
<dbReference type="GO" id="GO:0003700">
    <property type="term" value="F:DNA-binding transcription factor activity"/>
    <property type="evidence" value="ECO:0007669"/>
    <property type="project" value="InterPro"/>
</dbReference>
<dbReference type="InterPro" id="IPR009057">
    <property type="entry name" value="Homeodomain-like_sf"/>
</dbReference>
<dbReference type="SMART" id="SM00342">
    <property type="entry name" value="HTH_ARAC"/>
    <property type="match status" value="1"/>
</dbReference>
<gene>
    <name evidence="5" type="ORF">DL1_10855</name>
</gene>
<reference evidence="5 6" key="1">
    <citation type="submission" date="2014-03" db="EMBL/GenBank/DDBJ databases">
        <title>The draft genome sequence of Thioclava dalianensis DLFJ1-1.</title>
        <authorList>
            <person name="Lai Q."/>
            <person name="Shao Z."/>
        </authorList>
    </citation>
    <scope>NUCLEOTIDE SEQUENCE [LARGE SCALE GENOMIC DNA]</scope>
    <source>
        <strain evidence="5 6">DLFJ1-1</strain>
    </source>
</reference>
<dbReference type="AlphaFoldDB" id="A0A074THG3"/>
<organism evidence="5 6">
    <name type="scientific">Thioclava dalianensis</name>
    <dbReference type="NCBI Taxonomy" id="1185766"/>
    <lineage>
        <taxon>Bacteria</taxon>
        <taxon>Pseudomonadati</taxon>
        <taxon>Pseudomonadota</taxon>
        <taxon>Alphaproteobacteria</taxon>
        <taxon>Rhodobacterales</taxon>
        <taxon>Paracoccaceae</taxon>
        <taxon>Thioclava</taxon>
    </lineage>
</organism>
<evidence type="ECO:0000256" key="2">
    <source>
        <dbReference type="ARBA" id="ARBA00023125"/>
    </source>
</evidence>
<dbReference type="EMBL" id="JHEH01000003">
    <property type="protein sequence ID" value="KEP71141.1"/>
    <property type="molecule type" value="Genomic_DNA"/>
</dbReference>
<dbReference type="SUPFAM" id="SSF46689">
    <property type="entry name" value="Homeodomain-like"/>
    <property type="match status" value="1"/>
</dbReference>
<comment type="caution">
    <text evidence="5">The sequence shown here is derived from an EMBL/GenBank/DDBJ whole genome shotgun (WGS) entry which is preliminary data.</text>
</comment>
<name>A0A074THG3_9RHOB</name>
<dbReference type="InterPro" id="IPR018060">
    <property type="entry name" value="HTH_AraC"/>
</dbReference>
<dbReference type="Proteomes" id="UP000027725">
    <property type="component" value="Unassembled WGS sequence"/>
</dbReference>
<dbReference type="Pfam" id="PF12625">
    <property type="entry name" value="Arabinose_bd"/>
    <property type="match status" value="1"/>
</dbReference>
<keyword evidence="6" id="KW-1185">Reference proteome</keyword>
<evidence type="ECO:0000259" key="4">
    <source>
        <dbReference type="PROSITE" id="PS01124"/>
    </source>
</evidence>
<keyword evidence="1" id="KW-0805">Transcription regulation</keyword>
<evidence type="ECO:0000313" key="5">
    <source>
        <dbReference type="EMBL" id="KEP71141.1"/>
    </source>
</evidence>
<accession>A0A074THG3</accession>
<dbReference type="GO" id="GO:0005829">
    <property type="term" value="C:cytosol"/>
    <property type="evidence" value="ECO:0007669"/>
    <property type="project" value="TreeGrafter"/>
</dbReference>
<evidence type="ECO:0000313" key="6">
    <source>
        <dbReference type="Proteomes" id="UP000027725"/>
    </source>
</evidence>
<dbReference type="Gene3D" id="1.10.10.60">
    <property type="entry name" value="Homeodomain-like"/>
    <property type="match status" value="1"/>
</dbReference>
<dbReference type="InterPro" id="IPR032687">
    <property type="entry name" value="AraC-type_N"/>
</dbReference>
<dbReference type="RefSeq" id="WP_051693296.1">
    <property type="nucleotide sequence ID" value="NZ_FOVB01000003.1"/>
</dbReference>
<evidence type="ECO:0000256" key="3">
    <source>
        <dbReference type="ARBA" id="ARBA00023163"/>
    </source>
</evidence>
<dbReference type="Pfam" id="PF12833">
    <property type="entry name" value="HTH_18"/>
    <property type="match status" value="1"/>
</dbReference>
<dbReference type="PROSITE" id="PS01124">
    <property type="entry name" value="HTH_ARAC_FAMILY_2"/>
    <property type="match status" value="1"/>
</dbReference>
<feature type="domain" description="HTH araC/xylS-type" evidence="4">
    <location>
        <begin position="243"/>
        <end position="341"/>
    </location>
</feature>
<dbReference type="eggNOG" id="COG2207">
    <property type="taxonomic scope" value="Bacteria"/>
</dbReference>
<keyword evidence="2" id="KW-0238">DNA-binding</keyword>
<dbReference type="PANTHER" id="PTHR47894">
    <property type="entry name" value="HTH-TYPE TRANSCRIPTIONAL REGULATOR GADX"/>
    <property type="match status" value="1"/>
</dbReference>